<feature type="coiled-coil region" evidence="1">
    <location>
        <begin position="482"/>
        <end position="586"/>
    </location>
</feature>
<protein>
    <submittedName>
        <fullName evidence="3">Uncharacterized protein YhaN</fullName>
    </submittedName>
</protein>
<dbReference type="PANTHER" id="PTHR41259">
    <property type="entry name" value="DOUBLE-STRAND BREAK REPAIR RAD50 ATPASE, PUTATIVE-RELATED"/>
    <property type="match status" value="1"/>
</dbReference>
<dbReference type="Gene3D" id="3.40.50.300">
    <property type="entry name" value="P-loop containing nucleotide triphosphate hydrolases"/>
    <property type="match status" value="2"/>
</dbReference>
<dbReference type="InterPro" id="IPR038734">
    <property type="entry name" value="YhaN_AAA"/>
</dbReference>
<evidence type="ECO:0000313" key="3">
    <source>
        <dbReference type="EMBL" id="TCS84191.1"/>
    </source>
</evidence>
<keyword evidence="1" id="KW-0175">Coiled coil</keyword>
<sequence length="920" mass="110498">MWIESLEIYGFGKLVERTFRLQPGLNLIEGFNEAGKSTMKAFIQAVLFGFESRRNPHLRYEPLNGGKFGGAIQMIDQEGQSYRIERVYHHKISGDVRIYLPNGDIVGEEYLPILLHQINEKVYRQIFSFGLNEIQHLDSLQDQQINSFLYHAGTGVAKQILQMNQELTKKEQELFKMGGKNPIINSLFTEMDDISNRMNLLKRKHLQHKEILLKIEQLNRNIDEIDRKMDNIKQELKEYEKAAHYYRTYRDLKEIKWKLSKYSDEPIFPENGIERLEMIESKVNEIEVEKKQLEIKKMDLTKQVTTIQSQLLTEQVRRQIEYLRDHLPYYQQNKSRFFQLQNDLKHRNEEINESRKMLGHFYSEEAIRMFEYSIADKQTLQTIIHHLDLKEKDLLTLDLKFNELKQRYESNKLNLLEIDNLSKKDQRTKLMITSWLRYFIPLIGLISSFVFIYYKQWWTAGIFILLSFLTTKQYHHLFTHLNQLSDQQVVQVKNEISRLEKEIVELRQTKEKIKEEYRQQKDLLQKWLQQHRLRPDISPIIIFDTISFIQKTKELYKAQDLLNEEIQALQQEIQDFEARVISLHADGLTDPNRIEEKVYQWIQSYQQDQENRSKLDQLNLQINDVIGEMKRLEDRNHIEQEKISQLFNYARVTSKEEFYYRAKDYATYQQLRLQYKQYFFSIRNGCTTDEEYQQIIQKLEQFEENEMIHMIDQRKERQNQLQSQLKNLLEAKGELQNQLKEMEEDRSLSVLQHEYFVLQSRLHENVKNWATISIAKYLLQQTMKIYETEKQPEVIRKASEYFRLMTGNQYKRVFAPLDEATIKVLRMDGRIFEPQYLSRGTVEQLFIAMRFALIEEFTKKVELPLIFDDIFVNFDQQRLQHTLKAITELSKNHQVLIFTCHTYLVSKMKEMIGNIYTIRI</sequence>
<accession>A0A4R3KK66</accession>
<dbReference type="EMBL" id="SMAB01000002">
    <property type="protein sequence ID" value="TCS84191.1"/>
    <property type="molecule type" value="Genomic_DNA"/>
</dbReference>
<evidence type="ECO:0000259" key="2">
    <source>
        <dbReference type="Pfam" id="PF13514"/>
    </source>
</evidence>
<dbReference type="InterPro" id="IPR027417">
    <property type="entry name" value="P-loop_NTPase"/>
</dbReference>
<dbReference type="AlphaFoldDB" id="A0A4R3KK66"/>
<dbReference type="Proteomes" id="UP000295788">
    <property type="component" value="Unassembled WGS sequence"/>
</dbReference>
<comment type="caution">
    <text evidence="3">The sequence shown here is derived from an EMBL/GenBank/DDBJ whole genome shotgun (WGS) entry which is preliminary data.</text>
</comment>
<dbReference type="PANTHER" id="PTHR41259:SF1">
    <property type="entry name" value="DOUBLE-STRAND BREAK REPAIR RAD50 ATPASE, PUTATIVE-RELATED"/>
    <property type="match status" value="1"/>
</dbReference>
<feature type="coiled-coil region" evidence="1">
    <location>
        <begin position="184"/>
        <end position="242"/>
    </location>
</feature>
<dbReference type="Pfam" id="PF13514">
    <property type="entry name" value="AAA_27"/>
    <property type="match status" value="1"/>
</dbReference>
<dbReference type="RefSeq" id="WP_165894941.1">
    <property type="nucleotide sequence ID" value="NZ_SMAB01000002.1"/>
</dbReference>
<name>A0A4R3KK66_9BACI</name>
<reference evidence="3 4" key="1">
    <citation type="submission" date="2019-03" db="EMBL/GenBank/DDBJ databases">
        <title>Genomic Encyclopedia of Type Strains, Phase IV (KMG-IV): sequencing the most valuable type-strain genomes for metagenomic binning, comparative biology and taxonomic classification.</title>
        <authorList>
            <person name="Goeker M."/>
        </authorList>
    </citation>
    <scope>NUCLEOTIDE SEQUENCE [LARGE SCALE GENOMIC DNA]</scope>
    <source>
        <strain evidence="3 4">DSM 23802</strain>
    </source>
</reference>
<evidence type="ECO:0000313" key="4">
    <source>
        <dbReference type="Proteomes" id="UP000295788"/>
    </source>
</evidence>
<dbReference type="SUPFAM" id="SSF52540">
    <property type="entry name" value="P-loop containing nucleoside triphosphate hydrolases"/>
    <property type="match status" value="1"/>
</dbReference>
<evidence type="ECO:0000256" key="1">
    <source>
        <dbReference type="SAM" id="Coils"/>
    </source>
</evidence>
<feature type="coiled-coil region" evidence="1">
    <location>
        <begin position="615"/>
        <end position="642"/>
    </location>
</feature>
<gene>
    <name evidence="3" type="ORF">EDD72_102235</name>
</gene>
<feature type="coiled-coil region" evidence="1">
    <location>
        <begin position="276"/>
        <end position="310"/>
    </location>
</feature>
<feature type="coiled-coil region" evidence="1">
    <location>
        <begin position="711"/>
        <end position="745"/>
    </location>
</feature>
<proteinExistence type="predicted"/>
<organism evidence="3 4">
    <name type="scientific">Tepidibacillus fermentans</name>
    <dbReference type="NCBI Taxonomy" id="1281767"/>
    <lineage>
        <taxon>Bacteria</taxon>
        <taxon>Bacillati</taxon>
        <taxon>Bacillota</taxon>
        <taxon>Bacilli</taxon>
        <taxon>Bacillales</taxon>
        <taxon>Bacillaceae</taxon>
        <taxon>Tepidibacillus</taxon>
    </lineage>
</organism>
<keyword evidence="4" id="KW-1185">Reference proteome</keyword>
<feature type="domain" description="YhaN AAA" evidence="2">
    <location>
        <begin position="1"/>
        <end position="199"/>
    </location>
</feature>